<comment type="caution">
    <text evidence="3">The sequence shown here is derived from an EMBL/GenBank/DDBJ whole genome shotgun (WGS) entry which is preliminary data.</text>
</comment>
<dbReference type="EMBL" id="JAROCY010000002">
    <property type="protein sequence ID" value="MDF8332213.1"/>
    <property type="molecule type" value="Genomic_DNA"/>
</dbReference>
<evidence type="ECO:0000259" key="1">
    <source>
        <dbReference type="Pfam" id="PF23212"/>
    </source>
</evidence>
<feature type="domain" description="DUF7065" evidence="2">
    <location>
        <begin position="8"/>
        <end position="176"/>
    </location>
</feature>
<dbReference type="SUPFAM" id="SSF159245">
    <property type="entry name" value="AttH-like"/>
    <property type="match status" value="1"/>
</dbReference>
<gene>
    <name evidence="3" type="ORF">POM99_03290</name>
</gene>
<accession>A0ABT6CFE9</accession>
<dbReference type="InterPro" id="IPR055492">
    <property type="entry name" value="DUF7064"/>
</dbReference>
<sequence length="336" mass="37132">MSYEHSWDCPHQPDAFDNWQESDCYWFFDSKARVGGYQRIGQFPNRGTGQVLAFAFAEGGLRFRHSHEDVAANCARDANSQRVGNHWARALGNGVMSFGWTEDGCSADLTFSEPFYEPRSWMKHEADEAGAAEVSRSMNTGGHLEVAGRIRGHIVIGGETHEIDALAHRDRSWGRRDYKLAHQHRMVTGTIGPELSWATYIMHLANGMVAKAGFVARHGVTTDIDDIRVLTELDWDGLTVSRLRTQLLLRDGSEIEVSGPSIEGTTFETEDWLLSSHHIVSVGSTGFTVLDITNRPQKGDFMPSASDVSKVCRTAGLSPSGDYTAFQRGINSSGAH</sequence>
<dbReference type="Pfam" id="PF23212">
    <property type="entry name" value="DUF7064"/>
    <property type="match status" value="1"/>
</dbReference>
<proteinExistence type="predicted"/>
<evidence type="ECO:0000259" key="2">
    <source>
        <dbReference type="Pfam" id="PF23213"/>
    </source>
</evidence>
<protein>
    <submittedName>
        <fullName evidence="3">Uncharacterized protein</fullName>
    </submittedName>
</protein>
<dbReference type="Pfam" id="PF23213">
    <property type="entry name" value="DUF7065"/>
    <property type="match status" value="1"/>
</dbReference>
<feature type="domain" description="DUF7064" evidence="1">
    <location>
        <begin position="181"/>
        <end position="268"/>
    </location>
</feature>
<dbReference type="Proteomes" id="UP001222770">
    <property type="component" value="Unassembled WGS sequence"/>
</dbReference>
<reference evidence="3 4" key="1">
    <citation type="submission" date="2023-03" db="EMBL/GenBank/DDBJ databases">
        <title>Novosphingobium cyanobacteriorum sp. nov., isolated from a eutrophic reservoir during the Microcystis bloom period.</title>
        <authorList>
            <person name="Kang M."/>
            <person name="Le V."/>
            <person name="Ko S.-R."/>
            <person name="Lee S.-A."/>
            <person name="Ahn C.-Y."/>
        </authorList>
    </citation>
    <scope>NUCLEOTIDE SEQUENCE [LARGE SCALE GENOMIC DNA]</scope>
    <source>
        <strain evidence="3 4">HBC54</strain>
    </source>
</reference>
<keyword evidence="4" id="KW-1185">Reference proteome</keyword>
<dbReference type="InterPro" id="IPR055493">
    <property type="entry name" value="DUF7065"/>
</dbReference>
<evidence type="ECO:0000313" key="3">
    <source>
        <dbReference type="EMBL" id="MDF8332213.1"/>
    </source>
</evidence>
<dbReference type="RefSeq" id="WP_277275370.1">
    <property type="nucleotide sequence ID" value="NZ_JAROCY010000002.1"/>
</dbReference>
<organism evidence="3 4">
    <name type="scientific">Novosphingobium cyanobacteriorum</name>
    <dbReference type="NCBI Taxonomy" id="3024215"/>
    <lineage>
        <taxon>Bacteria</taxon>
        <taxon>Pseudomonadati</taxon>
        <taxon>Pseudomonadota</taxon>
        <taxon>Alphaproteobacteria</taxon>
        <taxon>Sphingomonadales</taxon>
        <taxon>Sphingomonadaceae</taxon>
        <taxon>Novosphingobium</taxon>
    </lineage>
</organism>
<evidence type="ECO:0000313" key="4">
    <source>
        <dbReference type="Proteomes" id="UP001222770"/>
    </source>
</evidence>
<name>A0ABT6CFE9_9SPHN</name>